<evidence type="ECO:0000256" key="6">
    <source>
        <dbReference type="ARBA" id="ARBA00023136"/>
    </source>
</evidence>
<evidence type="ECO:0000256" key="7">
    <source>
        <dbReference type="RuleBase" id="RU363032"/>
    </source>
</evidence>
<evidence type="ECO:0000256" key="3">
    <source>
        <dbReference type="ARBA" id="ARBA00022475"/>
    </source>
</evidence>
<keyword evidence="6 7" id="KW-0472">Membrane</keyword>
<dbReference type="RefSeq" id="WP_281841390.1">
    <property type="nucleotide sequence ID" value="NZ_BROH01000002.1"/>
</dbReference>
<evidence type="ECO:0000256" key="1">
    <source>
        <dbReference type="ARBA" id="ARBA00004651"/>
    </source>
</evidence>
<dbReference type="InterPro" id="IPR000515">
    <property type="entry name" value="MetI-like"/>
</dbReference>
<evidence type="ECO:0000256" key="4">
    <source>
        <dbReference type="ARBA" id="ARBA00022692"/>
    </source>
</evidence>
<dbReference type="CDD" id="cd06261">
    <property type="entry name" value="TM_PBP2"/>
    <property type="match status" value="1"/>
</dbReference>
<dbReference type="PANTHER" id="PTHR43005">
    <property type="entry name" value="BLR7065 PROTEIN"/>
    <property type="match status" value="1"/>
</dbReference>
<accession>A0ABQ5LQW5</accession>
<comment type="caution">
    <text evidence="9">The sequence shown here is derived from an EMBL/GenBank/DDBJ whole genome shotgun (WGS) entry which is preliminary data.</text>
</comment>
<dbReference type="InterPro" id="IPR035906">
    <property type="entry name" value="MetI-like_sf"/>
</dbReference>
<feature type="transmembrane region" description="Helical" evidence="7">
    <location>
        <begin position="149"/>
        <end position="172"/>
    </location>
</feature>
<keyword evidence="2 7" id="KW-0813">Transport</keyword>
<keyword evidence="5 7" id="KW-1133">Transmembrane helix</keyword>
<dbReference type="PROSITE" id="PS50928">
    <property type="entry name" value="ABC_TM1"/>
    <property type="match status" value="1"/>
</dbReference>
<dbReference type="PANTHER" id="PTHR43005:SF1">
    <property type="entry name" value="SPERMIDINE_PUTRESCINE TRANSPORT SYSTEM PERMEASE PROTEIN"/>
    <property type="match status" value="1"/>
</dbReference>
<name>A0ABQ5LQW5_9RHOB</name>
<organism evidence="9 10">
    <name type="scientific">Sinisalibacter aestuarii</name>
    <dbReference type="NCBI Taxonomy" id="2949426"/>
    <lineage>
        <taxon>Bacteria</taxon>
        <taxon>Pseudomonadati</taxon>
        <taxon>Pseudomonadota</taxon>
        <taxon>Alphaproteobacteria</taxon>
        <taxon>Rhodobacterales</taxon>
        <taxon>Roseobacteraceae</taxon>
        <taxon>Sinisalibacter</taxon>
    </lineage>
</organism>
<evidence type="ECO:0000256" key="2">
    <source>
        <dbReference type="ARBA" id="ARBA00022448"/>
    </source>
</evidence>
<dbReference type="Gene3D" id="1.10.3720.10">
    <property type="entry name" value="MetI-like"/>
    <property type="match status" value="1"/>
</dbReference>
<evidence type="ECO:0000313" key="10">
    <source>
        <dbReference type="Proteomes" id="UP001144205"/>
    </source>
</evidence>
<keyword evidence="3" id="KW-1003">Cell membrane</keyword>
<evidence type="ECO:0000313" key="9">
    <source>
        <dbReference type="EMBL" id="GKY87405.1"/>
    </source>
</evidence>
<feature type="domain" description="ABC transmembrane type-1" evidence="8">
    <location>
        <begin position="64"/>
        <end position="274"/>
    </location>
</feature>
<feature type="transmembrane region" description="Helical" evidence="7">
    <location>
        <begin position="253"/>
        <end position="276"/>
    </location>
</feature>
<reference evidence="9" key="1">
    <citation type="journal article" date="2023" name="Int. J. Syst. Evol. Microbiol.">
        <title>Sinisalibacter aestuarii sp. nov., isolated from estuarine sediment of the Arakawa River.</title>
        <authorList>
            <person name="Arafat S.T."/>
            <person name="Hirano S."/>
            <person name="Sato A."/>
            <person name="Takeuchi K."/>
            <person name="Yasuda T."/>
            <person name="Terahara T."/>
            <person name="Hamada M."/>
            <person name="Kobayashi T."/>
        </authorList>
    </citation>
    <scope>NUCLEOTIDE SEQUENCE</scope>
    <source>
        <strain evidence="9">B-399</strain>
    </source>
</reference>
<evidence type="ECO:0000256" key="5">
    <source>
        <dbReference type="ARBA" id="ARBA00022989"/>
    </source>
</evidence>
<dbReference type="Pfam" id="PF00528">
    <property type="entry name" value="BPD_transp_1"/>
    <property type="match status" value="1"/>
</dbReference>
<comment type="subcellular location">
    <subcellularLocation>
        <location evidence="1 7">Cell membrane</location>
        <topology evidence="1 7">Multi-pass membrane protein</topology>
    </subcellularLocation>
</comment>
<gene>
    <name evidence="9" type="ORF">STA1M1_12740</name>
</gene>
<proteinExistence type="inferred from homology"/>
<comment type="similarity">
    <text evidence="7">Belongs to the binding-protein-dependent transport system permease family.</text>
</comment>
<dbReference type="SUPFAM" id="SSF161098">
    <property type="entry name" value="MetI-like"/>
    <property type="match status" value="1"/>
</dbReference>
<feature type="transmembrane region" description="Helical" evidence="7">
    <location>
        <begin position="68"/>
        <end position="89"/>
    </location>
</feature>
<dbReference type="Proteomes" id="UP001144205">
    <property type="component" value="Unassembled WGS sequence"/>
</dbReference>
<feature type="transmembrane region" description="Helical" evidence="7">
    <location>
        <begin position="7"/>
        <end position="30"/>
    </location>
</feature>
<protein>
    <submittedName>
        <fullName evidence="9">ABC transporter permease</fullName>
    </submittedName>
</protein>
<keyword evidence="10" id="KW-1185">Reference proteome</keyword>
<feature type="transmembrane region" description="Helical" evidence="7">
    <location>
        <begin position="96"/>
        <end position="118"/>
    </location>
</feature>
<sequence>MLRDWRFWFFLPTLLALGIVVLFPTGYLLWMSLAHWIITEPGVYFDGLANFRTLFRSASFYDSARVTALYLFFSTVIMMVFAMLMALALQHSRSGILRSAIVLPLVIPPVVAGFTWRFLLNGEIGFLGAWLFPMVGLDVNMLSNPSGALVSVIIADVWSRTPFMFLIFLAALQGIPRDYYEAVRLDGATAVQEFFTVTLPLMRSAVAVALLFRVVDAINTFELIYVMTKGGPGRATQTLSLLGWKTAFQNYDLGGAAALGVVMLVVTTISAGIMFARFMRKA</sequence>
<keyword evidence="4 7" id="KW-0812">Transmembrane</keyword>
<evidence type="ECO:0000259" key="8">
    <source>
        <dbReference type="PROSITE" id="PS50928"/>
    </source>
</evidence>
<dbReference type="EMBL" id="BROH01000002">
    <property type="protein sequence ID" value="GKY87405.1"/>
    <property type="molecule type" value="Genomic_DNA"/>
</dbReference>